<keyword evidence="2" id="KW-1185">Reference proteome</keyword>
<geneLocation type="plasmid" evidence="1 2">
    <name>Cy782202</name>
</geneLocation>
<dbReference type="HOGENOM" id="CLU_1913577_0_0_3"/>
<accession>E0UMQ4</accession>
<dbReference type="KEGG" id="cyj:Cyan7822_6451"/>
<keyword evidence="1" id="KW-0614">Plasmid</keyword>
<reference evidence="2" key="1">
    <citation type="journal article" date="2011" name="MBio">
        <title>Novel metabolic attributes of the genus Cyanothece, comprising a group of unicellular nitrogen-fixing Cyanobacteria.</title>
        <authorList>
            <person name="Bandyopadhyay A."/>
            <person name="Elvitigala T."/>
            <person name="Welsh E."/>
            <person name="Stockel J."/>
            <person name="Liberton M."/>
            <person name="Min H."/>
            <person name="Sherman L.A."/>
            <person name="Pakrasi H.B."/>
        </authorList>
    </citation>
    <scope>NUCLEOTIDE SEQUENCE [LARGE SCALE GENOMIC DNA]</scope>
    <source>
        <strain evidence="2">PCC 7822</strain>
        <plasmid evidence="2">Cy782202</plasmid>
    </source>
</reference>
<evidence type="ECO:0000313" key="2">
    <source>
        <dbReference type="Proteomes" id="UP000008206"/>
    </source>
</evidence>
<organism evidence="1 2">
    <name type="scientific">Gloeothece verrucosa (strain PCC 7822)</name>
    <name type="common">Cyanothece sp. (strain PCC 7822)</name>
    <dbReference type="NCBI Taxonomy" id="497965"/>
    <lineage>
        <taxon>Bacteria</taxon>
        <taxon>Bacillati</taxon>
        <taxon>Cyanobacteriota</taxon>
        <taxon>Cyanophyceae</taxon>
        <taxon>Oscillatoriophycideae</taxon>
        <taxon>Chroococcales</taxon>
        <taxon>Aphanothecaceae</taxon>
        <taxon>Gloeothece</taxon>
        <taxon>Gloeothece verrucosa</taxon>
    </lineage>
</organism>
<name>E0UMQ4_GLOV7</name>
<dbReference type="RefSeq" id="WP_013334980.1">
    <property type="nucleotide sequence ID" value="NC_014534.1"/>
</dbReference>
<sequence>MLILIYGRRQEISGLPNFHVLIVESEGQQFKWDYTNLIELENNLQNHLKQAQENWGLALPLTHYINKDQYPEYQDIVGRLDNYDMYCQWIAPSNWVCGFKDGDSVVASSFPSLTSLDRSICRLVDDEVIEPE</sequence>
<dbReference type="EMBL" id="CP002200">
    <property type="protein sequence ID" value="ADN18234.1"/>
    <property type="molecule type" value="Genomic_DNA"/>
</dbReference>
<evidence type="ECO:0000313" key="1">
    <source>
        <dbReference type="EMBL" id="ADN18234.1"/>
    </source>
</evidence>
<dbReference type="AlphaFoldDB" id="E0UMQ4"/>
<gene>
    <name evidence="1" type="ordered locus">Cyan7822_6451</name>
</gene>
<protein>
    <submittedName>
        <fullName evidence="1">Uncharacterized protein</fullName>
    </submittedName>
</protein>
<dbReference type="Proteomes" id="UP000008206">
    <property type="component" value="Plasmid Cy782202"/>
</dbReference>
<proteinExistence type="predicted"/>